<dbReference type="InterPro" id="IPR000281">
    <property type="entry name" value="HTH_RpiR"/>
</dbReference>
<dbReference type="OrthoDB" id="8683433at2"/>
<dbReference type="InterPro" id="IPR001347">
    <property type="entry name" value="SIS_dom"/>
</dbReference>
<keyword evidence="2" id="KW-0238">DNA-binding</keyword>
<dbReference type="Proteomes" id="UP000059419">
    <property type="component" value="Plasmid pEM01"/>
</dbReference>
<evidence type="ECO:0000313" key="7">
    <source>
        <dbReference type="Proteomes" id="UP000059419"/>
    </source>
</evidence>
<reference evidence="7" key="1">
    <citation type="submission" date="2015-11" db="EMBL/GenBank/DDBJ databases">
        <authorList>
            <person name="Blom J."/>
        </authorList>
    </citation>
    <scope>NUCLEOTIDE SEQUENCE [LARGE SCALE GENOMIC DNA]</scope>
    <source>
        <plasmid evidence="7">pEM01</plasmid>
    </source>
</reference>
<dbReference type="InterPro" id="IPR046348">
    <property type="entry name" value="SIS_dom_sf"/>
</dbReference>
<evidence type="ECO:0000256" key="2">
    <source>
        <dbReference type="ARBA" id="ARBA00023125"/>
    </source>
</evidence>
<dbReference type="InterPro" id="IPR047640">
    <property type="entry name" value="RpiR-like"/>
</dbReference>
<dbReference type="Gene3D" id="3.40.50.10490">
    <property type="entry name" value="Glucose-6-phosphate isomerase like protein, domain 1"/>
    <property type="match status" value="1"/>
</dbReference>
<dbReference type="SUPFAM" id="SSF46689">
    <property type="entry name" value="Homeodomain-like"/>
    <property type="match status" value="1"/>
</dbReference>
<keyword evidence="3" id="KW-0804">Transcription</keyword>
<evidence type="ECO:0000259" key="4">
    <source>
        <dbReference type="PROSITE" id="PS51071"/>
    </source>
</evidence>
<dbReference type="CDD" id="cd05013">
    <property type="entry name" value="SIS_RpiR"/>
    <property type="match status" value="1"/>
</dbReference>
<dbReference type="PATRIC" id="fig|1619313.3.peg.3676"/>
<dbReference type="InterPro" id="IPR009057">
    <property type="entry name" value="Homeodomain-like_sf"/>
</dbReference>
<dbReference type="SUPFAM" id="SSF53697">
    <property type="entry name" value="SIS domain"/>
    <property type="match status" value="1"/>
</dbReference>
<evidence type="ECO:0000313" key="6">
    <source>
        <dbReference type="EMBL" id="CUU25775.1"/>
    </source>
</evidence>
<evidence type="ECO:0000256" key="1">
    <source>
        <dbReference type="ARBA" id="ARBA00023015"/>
    </source>
</evidence>
<dbReference type="GO" id="GO:0003700">
    <property type="term" value="F:DNA-binding transcription factor activity"/>
    <property type="evidence" value="ECO:0007669"/>
    <property type="project" value="InterPro"/>
</dbReference>
<dbReference type="InterPro" id="IPR036388">
    <property type="entry name" value="WH-like_DNA-bd_sf"/>
</dbReference>
<geneLocation type="plasmid" evidence="7">
    <name>pEM01</name>
</geneLocation>
<dbReference type="Gene3D" id="1.10.10.10">
    <property type="entry name" value="Winged helix-like DNA-binding domain superfamily/Winged helix DNA-binding domain"/>
    <property type="match status" value="1"/>
</dbReference>
<dbReference type="GO" id="GO:1901135">
    <property type="term" value="P:carbohydrate derivative metabolic process"/>
    <property type="evidence" value="ECO:0007669"/>
    <property type="project" value="InterPro"/>
</dbReference>
<accession>A0A0U5L791</accession>
<gene>
    <name evidence="6" type="ORF">EM595_p0075</name>
</gene>
<dbReference type="PANTHER" id="PTHR30514">
    <property type="entry name" value="GLUCOKINASE"/>
    <property type="match status" value="1"/>
</dbReference>
<name>A0A0U5L791_9GAMM</name>
<evidence type="ECO:0000256" key="3">
    <source>
        <dbReference type="ARBA" id="ARBA00023163"/>
    </source>
</evidence>
<dbReference type="PROSITE" id="PS51071">
    <property type="entry name" value="HTH_RPIR"/>
    <property type="match status" value="1"/>
</dbReference>
<keyword evidence="7" id="KW-1185">Reference proteome</keyword>
<sequence>MAADNSLKNRTDLLGERFRLREAQLSPRLQAVARYINTHRESVLDSTAIEIARATNTSDATVIRAVQALGFDGLRELKQTLQAWFGPAMNSAEKMSTTVSELTSDVNAGIDFVLQGHQRACEVLAAAANRQAVTAAVTQLSEARQVAIFGINASGILADYSTRLFIRIGLPAVSLNRSGVALAEQLLALQRGDVLIMMAQKSAHREGTTVIREAKRLGVPIILLTSASDSFFAREADVVINVPRGGENGRIPLHGTVLVCLEMIVLSVATAMSTRTVKTMKRLQDLYRGLKPASRK</sequence>
<dbReference type="Pfam" id="PF01418">
    <property type="entry name" value="HTH_6"/>
    <property type="match status" value="1"/>
</dbReference>
<dbReference type="Pfam" id="PF01380">
    <property type="entry name" value="SIS"/>
    <property type="match status" value="1"/>
</dbReference>
<dbReference type="AlphaFoldDB" id="A0A0U5L791"/>
<dbReference type="RefSeq" id="WP_067435787.1">
    <property type="nucleotide sequence ID" value="NZ_JAOSHP010000001.1"/>
</dbReference>
<proteinExistence type="predicted"/>
<dbReference type="GO" id="GO:0003677">
    <property type="term" value="F:DNA binding"/>
    <property type="evidence" value="ECO:0007669"/>
    <property type="project" value="UniProtKB-KW"/>
</dbReference>
<dbReference type="PROSITE" id="PS51464">
    <property type="entry name" value="SIS"/>
    <property type="match status" value="1"/>
</dbReference>
<dbReference type="EMBL" id="LN907828">
    <property type="protein sequence ID" value="CUU25775.1"/>
    <property type="molecule type" value="Genomic_DNA"/>
</dbReference>
<keyword evidence="1" id="KW-0805">Transcription regulation</keyword>
<evidence type="ECO:0000259" key="5">
    <source>
        <dbReference type="PROSITE" id="PS51464"/>
    </source>
</evidence>
<dbReference type="InterPro" id="IPR035472">
    <property type="entry name" value="RpiR-like_SIS"/>
</dbReference>
<dbReference type="GO" id="GO:0097367">
    <property type="term" value="F:carbohydrate derivative binding"/>
    <property type="evidence" value="ECO:0007669"/>
    <property type="project" value="InterPro"/>
</dbReference>
<feature type="domain" description="SIS" evidence="5">
    <location>
        <begin position="136"/>
        <end position="274"/>
    </location>
</feature>
<feature type="domain" description="HTH rpiR-type" evidence="4">
    <location>
        <begin position="12"/>
        <end position="88"/>
    </location>
</feature>
<organism evidence="6 7">
    <name type="scientific">Duffyella gerundensis</name>
    <dbReference type="NCBI Taxonomy" id="1619313"/>
    <lineage>
        <taxon>Bacteria</taxon>
        <taxon>Pseudomonadati</taxon>
        <taxon>Pseudomonadota</taxon>
        <taxon>Gammaproteobacteria</taxon>
        <taxon>Enterobacterales</taxon>
        <taxon>Erwiniaceae</taxon>
        <taxon>Duffyella</taxon>
    </lineage>
</organism>
<protein>
    <submittedName>
        <fullName evidence="6">RpiR family transcriptional regulator</fullName>
    </submittedName>
</protein>
<dbReference type="KEGG" id="ege:EM595_p0075"/>